<feature type="transmembrane region" description="Helical" evidence="1">
    <location>
        <begin position="284"/>
        <end position="305"/>
    </location>
</feature>
<dbReference type="PANTHER" id="PTHR36844">
    <property type="entry name" value="PROTEASE PRSW"/>
    <property type="match status" value="1"/>
</dbReference>
<dbReference type="GO" id="GO:0008237">
    <property type="term" value="F:metallopeptidase activity"/>
    <property type="evidence" value="ECO:0007669"/>
    <property type="project" value="UniProtKB-KW"/>
</dbReference>
<feature type="transmembrane region" description="Helical" evidence="1">
    <location>
        <begin position="173"/>
        <end position="190"/>
    </location>
</feature>
<keyword evidence="1" id="KW-0472">Membrane</keyword>
<comment type="caution">
    <text evidence="2">The sequence shown here is derived from an EMBL/GenBank/DDBJ whole genome shotgun (WGS) entry which is preliminary data.</text>
</comment>
<reference evidence="2 3" key="1">
    <citation type="journal article" date="2020" name="ISME J.">
        <title>Comparative genomics reveals insights into cyanobacterial evolution and habitat adaptation.</title>
        <authorList>
            <person name="Chen M.Y."/>
            <person name="Teng W.K."/>
            <person name="Zhao L."/>
            <person name="Hu C.X."/>
            <person name="Zhou Y.K."/>
            <person name="Han B.P."/>
            <person name="Song L.R."/>
            <person name="Shu W.S."/>
        </authorList>
    </citation>
    <scope>NUCLEOTIDE SEQUENCE [LARGE SCALE GENOMIC DNA]</scope>
    <source>
        <strain evidence="2 3">FACHB-288</strain>
    </source>
</reference>
<dbReference type="PANTHER" id="PTHR36844:SF1">
    <property type="entry name" value="PROTEASE PRSW"/>
    <property type="match status" value="1"/>
</dbReference>
<dbReference type="InterPro" id="IPR026898">
    <property type="entry name" value="PrsW"/>
</dbReference>
<evidence type="ECO:0000313" key="3">
    <source>
        <dbReference type="Proteomes" id="UP000658514"/>
    </source>
</evidence>
<gene>
    <name evidence="2" type="ORF">H6G24_25810</name>
</gene>
<keyword evidence="1" id="KW-1133">Transmembrane helix</keyword>
<dbReference type="RefSeq" id="WP_190547587.1">
    <property type="nucleotide sequence ID" value="NZ_CAWPNO010000082.1"/>
</dbReference>
<sequence>MVEFLVLLSSAVIPPLILLFYYRYRIFTAPPFFRLLLLFFCGAISGIIALNLQIGFEYVANLVVNWRRITYSIPGIALRQIIEIGPIEEGCKFLAVIIPTYYFQRRYKLRPSTIFLFTIVVALGFTAQENWIYLYYNTASILDRSIGTPVHALFSAPWGYALAMRLNHRRNSLLTAWLNSVFCHALVNVLSSTWRYLPPVQFLSYGFFPFLLWMFWRMEQLLRRVEGKSPIQLISAHTPHIRYWQMGLAGFALILGGNAIFGLFLLGRKLSPLNWQDFLDPIVLWYTVTRLFINLNFAAIAWLIYRYLRRQARRRYLS</sequence>
<organism evidence="2 3">
    <name type="scientific">Calothrix parietina FACHB-288</name>
    <dbReference type="NCBI Taxonomy" id="2692896"/>
    <lineage>
        <taxon>Bacteria</taxon>
        <taxon>Bacillati</taxon>
        <taxon>Cyanobacteriota</taxon>
        <taxon>Cyanophyceae</taxon>
        <taxon>Nostocales</taxon>
        <taxon>Calotrichaceae</taxon>
        <taxon>Calothrix</taxon>
    </lineage>
</organism>
<keyword evidence="1" id="KW-0812">Transmembrane</keyword>
<name>A0ABR8AFZ6_9CYAN</name>
<dbReference type="Proteomes" id="UP000658514">
    <property type="component" value="Unassembled WGS sequence"/>
</dbReference>
<feature type="transmembrane region" description="Helical" evidence="1">
    <location>
        <begin position="114"/>
        <end position="136"/>
    </location>
</feature>
<feature type="transmembrane region" description="Helical" evidence="1">
    <location>
        <begin position="36"/>
        <end position="56"/>
    </location>
</feature>
<accession>A0ABR8AFZ6</accession>
<keyword evidence="2" id="KW-0378">Hydrolase</keyword>
<dbReference type="Pfam" id="PF13367">
    <property type="entry name" value="PrsW-protease"/>
    <property type="match status" value="1"/>
</dbReference>
<protein>
    <submittedName>
        <fullName evidence="2">PrsW family intramembrane metalloprotease</fullName>
    </submittedName>
</protein>
<keyword evidence="3" id="KW-1185">Reference proteome</keyword>
<proteinExistence type="predicted"/>
<feature type="transmembrane region" description="Helical" evidence="1">
    <location>
        <begin position="196"/>
        <end position="216"/>
    </location>
</feature>
<feature type="transmembrane region" description="Helical" evidence="1">
    <location>
        <begin position="6"/>
        <end position="24"/>
    </location>
</feature>
<feature type="transmembrane region" description="Helical" evidence="1">
    <location>
        <begin position="243"/>
        <end position="264"/>
    </location>
</feature>
<evidence type="ECO:0000313" key="2">
    <source>
        <dbReference type="EMBL" id="MBD2198856.1"/>
    </source>
</evidence>
<keyword evidence="2" id="KW-0645">Protease</keyword>
<evidence type="ECO:0000256" key="1">
    <source>
        <dbReference type="SAM" id="Phobius"/>
    </source>
</evidence>
<dbReference type="EMBL" id="JACJQH010000048">
    <property type="protein sequence ID" value="MBD2198856.1"/>
    <property type="molecule type" value="Genomic_DNA"/>
</dbReference>
<keyword evidence="2" id="KW-0482">Metalloprotease</keyword>